<proteinExistence type="predicted"/>
<dbReference type="OrthoDB" id="47276at2759"/>
<evidence type="ECO:0000313" key="2">
    <source>
        <dbReference type="EMBL" id="CAE6419534.1"/>
    </source>
</evidence>
<dbReference type="Gene3D" id="2.130.10.10">
    <property type="entry name" value="YVTN repeat-like/Quinoprotein amine dehydrogenase"/>
    <property type="match status" value="1"/>
</dbReference>
<feature type="compositionally biased region" description="Basic and acidic residues" evidence="1">
    <location>
        <begin position="131"/>
        <end position="144"/>
    </location>
</feature>
<accession>A0A8H2XBL2</accession>
<feature type="compositionally biased region" description="Basic residues" evidence="1">
    <location>
        <begin position="164"/>
        <end position="179"/>
    </location>
</feature>
<protein>
    <submittedName>
        <fullName evidence="2">Uncharacterized protein</fullName>
    </submittedName>
</protein>
<feature type="compositionally biased region" description="Polar residues" evidence="1">
    <location>
        <begin position="39"/>
        <end position="50"/>
    </location>
</feature>
<dbReference type="SUPFAM" id="SSF101908">
    <property type="entry name" value="Putative isomerase YbhE"/>
    <property type="match status" value="1"/>
</dbReference>
<dbReference type="EMBL" id="CAJMWS010000320">
    <property type="protein sequence ID" value="CAE6419534.1"/>
    <property type="molecule type" value="Genomic_DNA"/>
</dbReference>
<reference evidence="2" key="1">
    <citation type="submission" date="2021-01" db="EMBL/GenBank/DDBJ databases">
        <authorList>
            <person name="Kaushik A."/>
        </authorList>
    </citation>
    <scope>NUCLEOTIDE SEQUENCE</scope>
    <source>
        <strain evidence="2">AG1-1C</strain>
    </source>
</reference>
<feature type="region of interest" description="Disordered" evidence="1">
    <location>
        <begin position="633"/>
        <end position="653"/>
    </location>
</feature>
<dbReference type="Proteomes" id="UP000663846">
    <property type="component" value="Unassembled WGS sequence"/>
</dbReference>
<dbReference type="InterPro" id="IPR015943">
    <property type="entry name" value="WD40/YVTN_repeat-like_dom_sf"/>
</dbReference>
<dbReference type="AlphaFoldDB" id="A0A8H2XBL2"/>
<feature type="region of interest" description="Disordered" evidence="1">
    <location>
        <begin position="1"/>
        <end position="179"/>
    </location>
</feature>
<evidence type="ECO:0000313" key="3">
    <source>
        <dbReference type="Proteomes" id="UP000663846"/>
    </source>
</evidence>
<organism evidence="2 3">
    <name type="scientific">Rhizoctonia solani</name>
    <dbReference type="NCBI Taxonomy" id="456999"/>
    <lineage>
        <taxon>Eukaryota</taxon>
        <taxon>Fungi</taxon>
        <taxon>Dikarya</taxon>
        <taxon>Basidiomycota</taxon>
        <taxon>Agaricomycotina</taxon>
        <taxon>Agaricomycetes</taxon>
        <taxon>Cantharellales</taxon>
        <taxon>Ceratobasidiaceae</taxon>
        <taxon>Rhizoctonia</taxon>
    </lineage>
</organism>
<evidence type="ECO:0000256" key="1">
    <source>
        <dbReference type="SAM" id="MobiDB-lite"/>
    </source>
</evidence>
<sequence length="995" mass="111142">MEHKEDEQPNEAVHGRRKRILPFVRDTSRIQGQKKHQSHPTIFSASSQPSRGRGHGRGHGQGKHRGRGGGSLPRPPPELPRYIEGSPWSQLDDFGEYGPEPVAPEPATPPDSSFGAQPSPSSGHPLLKKLSFKETEKTPEKRTSDLNIPGPQPSIRPPQNSERPRKRFRPGKNGKHRLNSQHNRANANAFFAEPLAEQQSSQKMTDFASDIDHLPAKRPRITEEAASSSCASMSLVNQEMVVKSEIEDESATKLLREDPTSGSKFISYDSHPMCRFECGEPPSRVRKHRKALKQQQVRVLRDQGMNVLATFIRDDGIAIDWSIPMKNKDDISTSKSMSPIVVFDDPKPNFPSPGDATPPISSPRRRPLPSHINPLAVSADKHVNGHPSIPTVTEIACREIPIPLRHLPRDGNTRKLEIWALEQMRLLEAELGPIILPPPELVGIGEYLIGQRLSEGVCPHIKIRYERTVRVKPRIESSTNPDEAYSLADLMQDPPAISSEYPSPIPPSPNGLPQSTLPPIAHMEAPHLSPPTRPLPVKDEVDELANNPPSPLASFDPAYPIPDMIPTFVSNTETLKENESCEPQIATNEESSQNTPTDLCEELDELQRLRRDLELSRFEAERKHKELEERILELSRKRPESHTPRSNEQQPPTTIRIANEGKSTILPLRRGKYDKTRRLLAVSNSTILHVSWLGVMQLVNKSSRRIVATGFRSGPPSSISIEDACSLSPSSTALALSGHESQLAVTILGEGSFDFHPLQAKPHDTKGICSVVPIDQQSVITLGHDHRYMHWNFQPDRCSTNPLPLPKLHTCTALAFDPLRGNIITAGSDSNKRSKLTLHNLVDSKHIPNTVELSNHPHHINIDCDNPFLLVLEVVYPLLARDTKTVFTDVVCQLARLDDQFQVHDIRMPLYQCVQKFGYQSVVHEKAEFRVRGSSKGNYFSRGDTGIVRLWDRRSPQSYQTVPAIPLQRIVEVVLDHSLVSCATETHHIVTYPIL</sequence>
<feature type="region of interest" description="Disordered" evidence="1">
    <location>
        <begin position="346"/>
        <end position="367"/>
    </location>
</feature>
<feature type="compositionally biased region" description="Basic and acidic residues" evidence="1">
    <location>
        <begin position="633"/>
        <end position="645"/>
    </location>
</feature>
<name>A0A8H2XBL2_9AGAM</name>
<gene>
    <name evidence="2" type="ORF">RDB_LOCUS83647</name>
</gene>
<feature type="compositionally biased region" description="Basic residues" evidence="1">
    <location>
        <begin position="52"/>
        <end position="67"/>
    </location>
</feature>
<comment type="caution">
    <text evidence="2">The sequence shown here is derived from an EMBL/GenBank/DDBJ whole genome shotgun (WGS) entry which is preliminary data.</text>
</comment>
<feature type="region of interest" description="Disordered" evidence="1">
    <location>
        <begin position="495"/>
        <end position="522"/>
    </location>
</feature>